<protein>
    <submittedName>
        <fullName evidence="4">Uncharacterized protein</fullName>
    </submittedName>
</protein>
<gene>
    <name evidence="4" type="ORF">DFR68_10339</name>
</gene>
<feature type="chain" id="PRO_5016967819" evidence="1">
    <location>
        <begin position="24"/>
        <end position="406"/>
    </location>
</feature>
<dbReference type="AlphaFoldDB" id="A0A370H7J0"/>
<comment type="caution">
    <text evidence="4">The sequence shown here is derived from an EMBL/GenBank/DDBJ whole genome shotgun (WGS) entry which is preliminary data.</text>
</comment>
<evidence type="ECO:0000313" key="5">
    <source>
        <dbReference type="Proteomes" id="UP000255355"/>
    </source>
</evidence>
<keyword evidence="5" id="KW-1185">Reference proteome</keyword>
<dbReference type="EMBL" id="QQAZ01000003">
    <property type="protein sequence ID" value="RDI52655.1"/>
    <property type="molecule type" value="Genomic_DNA"/>
</dbReference>
<keyword evidence="1" id="KW-0732">Signal</keyword>
<dbReference type="Pfam" id="PF24088">
    <property type="entry name" value="DUF7373"/>
    <property type="match status" value="1"/>
</dbReference>
<proteinExistence type="predicted"/>
<dbReference type="InterPro" id="IPR056463">
    <property type="entry name" value="DUF7373_C"/>
</dbReference>
<feature type="signal peptide" evidence="1">
    <location>
        <begin position="1"/>
        <end position="23"/>
    </location>
</feature>
<sequence>MNRKRIGALAAVAVFSVLTSACGASSSGHAIPGMTPANTAKLNIGPYAGAPSDYEPEISMSSDVFPIESRRLMGILISPDEIDPEMSKLAETKIIEDSSSIFDDTSGVLPSSFKPVAERNHLIGGAYTARSNGSRRSEKFLAVAVMRFPTDSAAQAAAAEFDQDTYGRSPNRHPIPIDGHTTNTHSGSSTDAVGTVFAAHGPHVIVTSLTIPKPDQAALGVGLKKVLDMQVARLNTTQPTAPDDILDLPQNPAGIMRYALQLPDKIYDASLTENTVGYYDPAGDLHFERDATGLRKAFAENGVDLVARNDGVVYRTRDLESAFKLQAALTRLGRDDEEVPNPPGVTDAHCIKLDDKEPIRDHTFICAVVYGRYVGVISAQSKLSGAVDPAFYQRAAAQYSILTKSE</sequence>
<dbReference type="InterPro" id="IPR055797">
    <property type="entry name" value="DUF7373"/>
</dbReference>
<dbReference type="Pfam" id="PF24092">
    <property type="entry name" value="DUF7373_C"/>
    <property type="match status" value="1"/>
</dbReference>
<dbReference type="RefSeq" id="WP_147288899.1">
    <property type="nucleotide sequence ID" value="NZ_QQAZ01000003.1"/>
</dbReference>
<feature type="domain" description="DUF7373" evidence="3">
    <location>
        <begin position="267"/>
        <end position="404"/>
    </location>
</feature>
<reference evidence="4 5" key="1">
    <citation type="submission" date="2018-07" db="EMBL/GenBank/DDBJ databases">
        <title>Genomic Encyclopedia of Type Strains, Phase IV (KMG-IV): sequencing the most valuable type-strain genomes for metagenomic binning, comparative biology and taxonomic classification.</title>
        <authorList>
            <person name="Goeker M."/>
        </authorList>
    </citation>
    <scope>NUCLEOTIDE SEQUENCE [LARGE SCALE GENOMIC DNA]</scope>
    <source>
        <strain evidence="4 5">DSM 44952</strain>
    </source>
</reference>
<dbReference type="OrthoDB" id="4570136at2"/>
<name>A0A370H7J0_9NOCA</name>
<dbReference type="Proteomes" id="UP000255355">
    <property type="component" value="Unassembled WGS sequence"/>
</dbReference>
<evidence type="ECO:0000313" key="4">
    <source>
        <dbReference type="EMBL" id="RDI52655.1"/>
    </source>
</evidence>
<feature type="domain" description="DUF7373" evidence="2">
    <location>
        <begin position="66"/>
        <end position="249"/>
    </location>
</feature>
<evidence type="ECO:0000259" key="3">
    <source>
        <dbReference type="Pfam" id="PF24092"/>
    </source>
</evidence>
<accession>A0A370H7J0</accession>
<organism evidence="4 5">
    <name type="scientific">Nocardia mexicana</name>
    <dbReference type="NCBI Taxonomy" id="279262"/>
    <lineage>
        <taxon>Bacteria</taxon>
        <taxon>Bacillati</taxon>
        <taxon>Actinomycetota</taxon>
        <taxon>Actinomycetes</taxon>
        <taxon>Mycobacteriales</taxon>
        <taxon>Nocardiaceae</taxon>
        <taxon>Nocardia</taxon>
    </lineage>
</organism>
<evidence type="ECO:0000256" key="1">
    <source>
        <dbReference type="SAM" id="SignalP"/>
    </source>
</evidence>
<dbReference type="PROSITE" id="PS51257">
    <property type="entry name" value="PROKAR_LIPOPROTEIN"/>
    <property type="match status" value="1"/>
</dbReference>
<evidence type="ECO:0000259" key="2">
    <source>
        <dbReference type="Pfam" id="PF24088"/>
    </source>
</evidence>
<dbReference type="STRING" id="1210089.GCA_001613165_03498"/>